<evidence type="ECO:0000313" key="1">
    <source>
        <dbReference type="Proteomes" id="UP000095286"/>
    </source>
</evidence>
<organism evidence="1 2">
    <name type="scientific">Rhabditophanes sp. KR3021</name>
    <dbReference type="NCBI Taxonomy" id="114890"/>
    <lineage>
        <taxon>Eukaryota</taxon>
        <taxon>Metazoa</taxon>
        <taxon>Ecdysozoa</taxon>
        <taxon>Nematoda</taxon>
        <taxon>Chromadorea</taxon>
        <taxon>Rhabditida</taxon>
        <taxon>Tylenchina</taxon>
        <taxon>Panagrolaimomorpha</taxon>
        <taxon>Strongyloidoidea</taxon>
        <taxon>Alloionematidae</taxon>
        <taxon>Rhabditophanes</taxon>
    </lineage>
</organism>
<proteinExistence type="predicted"/>
<name>A0AC35U1W5_9BILA</name>
<sequence>MSDCEEMDHLQTGYVVDTTQINSDATTMLSYSDDSVKLTTEGETTVLPADGNATPPAADRQHTPPVPNPCDQCGKVTFRYRCPRCELKTCSLPCVKQHKVDRNCDGIKAPFVPIQKFSQFDDDKSLKDQEFMGGLKRKLNRDEPGHSNRGRGQHQSRERGLQGGDATGSGAHGDTTSVEPSLNQLDQRLVSSCHKRRIWIQDDGTKNFHGTRYDQFSDSMTWTIEMKFVGEEEDEGAWDQELTIDTSGDVVDESEKGDGGNVKNTNPLAECLIPPGNIADLVVPMTEELGEDGQIISDEDDSPDEMSSKIEVGENVSIGESTSKQSVGDSAVVPTPPPEDPTTFTYIAKNIPDGIRVQTLISQFIKPKVYGTVVSKDDLTHPVISKFIKDCCGSQQGILVLMKAPFEGKDRYYQIDLEKSIVDNLRNRYFYNVPSFIVTFEGMGSKFVQLTEQEAQHVHDYFKAKRAERHPDHGRTYQRGSNRGGGRASYRGNNRRGHNNFRGRGH</sequence>
<dbReference type="WBParaSite" id="RSKR_0000655800.1">
    <property type="protein sequence ID" value="RSKR_0000655800.1"/>
    <property type="gene ID" value="RSKR_0000655800"/>
</dbReference>
<accession>A0AC35U1W5</accession>
<protein>
    <submittedName>
        <fullName evidence="2">HIT-type domain-containing protein</fullName>
    </submittedName>
</protein>
<evidence type="ECO:0000313" key="2">
    <source>
        <dbReference type="WBParaSite" id="RSKR_0000655800.1"/>
    </source>
</evidence>
<reference evidence="2" key="1">
    <citation type="submission" date="2016-11" db="UniProtKB">
        <authorList>
            <consortium name="WormBaseParasite"/>
        </authorList>
    </citation>
    <scope>IDENTIFICATION</scope>
    <source>
        <strain evidence="2">KR3021</strain>
    </source>
</reference>
<dbReference type="Proteomes" id="UP000095286">
    <property type="component" value="Unplaced"/>
</dbReference>